<gene>
    <name evidence="2" type="ORF">HGB41_01285</name>
</gene>
<dbReference type="CDD" id="cd01948">
    <property type="entry name" value="EAL"/>
    <property type="match status" value="1"/>
</dbReference>
<dbReference type="Pfam" id="PF00563">
    <property type="entry name" value="EAL"/>
    <property type="match status" value="1"/>
</dbReference>
<dbReference type="PROSITE" id="PS50883">
    <property type="entry name" value="EAL"/>
    <property type="match status" value="1"/>
</dbReference>
<evidence type="ECO:0000313" key="2">
    <source>
        <dbReference type="EMBL" id="NNG21639.1"/>
    </source>
</evidence>
<proteinExistence type="predicted"/>
<dbReference type="InterPro" id="IPR050706">
    <property type="entry name" value="Cyclic-di-GMP_PDE-like"/>
</dbReference>
<comment type="caution">
    <text evidence="2">The sequence shown here is derived from an EMBL/GenBank/DDBJ whole genome shotgun (WGS) entry which is preliminary data.</text>
</comment>
<feature type="domain" description="EAL" evidence="1">
    <location>
        <begin position="1"/>
        <end position="245"/>
    </location>
</feature>
<dbReference type="PANTHER" id="PTHR33121">
    <property type="entry name" value="CYCLIC DI-GMP PHOSPHODIESTERASE PDEF"/>
    <property type="match status" value="1"/>
</dbReference>
<sequence length="245" mass="27005">MTTPLGTLLLDHRLRAVFQPIVATADLSIVGYEALIRGPAGSDLESPAALFATARRENRQRELEYACLRTIWTAFRRLDLPGKLFVNVSASLLLAPDAAGPELEQVLVSLDVDPTRVVIEITEEQAVHDYPRLHEVTRRLSSLGYEMAIDDLGAGYASLRLWLELQPACVKLDNAFVQGSDGDVLKRCFLEAVQQLASCSQARVIAEGVETFQELDTLRRLGIAYAQGFYIARPSATPPLRINLS</sequence>
<dbReference type="InterPro" id="IPR035919">
    <property type="entry name" value="EAL_sf"/>
</dbReference>
<evidence type="ECO:0000259" key="1">
    <source>
        <dbReference type="PROSITE" id="PS50883"/>
    </source>
</evidence>
<dbReference type="SMART" id="SM00052">
    <property type="entry name" value="EAL"/>
    <property type="match status" value="1"/>
</dbReference>
<dbReference type="EMBL" id="JABAIV010000001">
    <property type="protein sequence ID" value="NNG21639.1"/>
    <property type="molecule type" value="Genomic_DNA"/>
</dbReference>
<organism evidence="2 3">
    <name type="scientific">Telluria aromaticivorans</name>
    <dbReference type="NCBI Taxonomy" id="2725995"/>
    <lineage>
        <taxon>Bacteria</taxon>
        <taxon>Pseudomonadati</taxon>
        <taxon>Pseudomonadota</taxon>
        <taxon>Betaproteobacteria</taxon>
        <taxon>Burkholderiales</taxon>
        <taxon>Oxalobacteraceae</taxon>
        <taxon>Telluria group</taxon>
        <taxon>Telluria</taxon>
    </lineage>
</organism>
<evidence type="ECO:0000313" key="3">
    <source>
        <dbReference type="Proteomes" id="UP000533905"/>
    </source>
</evidence>
<dbReference type="SUPFAM" id="SSF141868">
    <property type="entry name" value="EAL domain-like"/>
    <property type="match status" value="1"/>
</dbReference>
<dbReference type="RefSeq" id="WP_171080308.1">
    <property type="nucleotide sequence ID" value="NZ_JABAIV010000001.1"/>
</dbReference>
<dbReference type="Gene3D" id="3.20.20.450">
    <property type="entry name" value="EAL domain"/>
    <property type="match status" value="1"/>
</dbReference>
<accession>A0A7Y2NY54</accession>
<dbReference type="InterPro" id="IPR001633">
    <property type="entry name" value="EAL_dom"/>
</dbReference>
<name>A0A7Y2NY54_9BURK</name>
<dbReference type="AlphaFoldDB" id="A0A7Y2NY54"/>
<dbReference type="GO" id="GO:0071111">
    <property type="term" value="F:cyclic-guanylate-specific phosphodiesterase activity"/>
    <property type="evidence" value="ECO:0007669"/>
    <property type="project" value="InterPro"/>
</dbReference>
<dbReference type="PANTHER" id="PTHR33121:SF76">
    <property type="entry name" value="SIGNALING PROTEIN"/>
    <property type="match status" value="1"/>
</dbReference>
<reference evidence="2 3" key="1">
    <citation type="submission" date="2020-04" db="EMBL/GenBank/DDBJ databases">
        <title>Massilia sp. nov., a cold adapted bacteria isolated from Arctic soil.</title>
        <authorList>
            <person name="Son J."/>
            <person name="Ka J.-O."/>
        </authorList>
    </citation>
    <scope>NUCLEOTIDE SEQUENCE [LARGE SCALE GENOMIC DNA]</scope>
    <source>
        <strain evidence="2 3">ML15P13</strain>
    </source>
</reference>
<dbReference type="Proteomes" id="UP000533905">
    <property type="component" value="Unassembled WGS sequence"/>
</dbReference>
<protein>
    <submittedName>
        <fullName evidence="2">EAL domain-containing protein</fullName>
    </submittedName>
</protein>
<keyword evidence="3" id="KW-1185">Reference proteome</keyword>